<proteinExistence type="predicted"/>
<feature type="domain" description="DUF7507" evidence="2">
    <location>
        <begin position="88"/>
        <end position="185"/>
    </location>
</feature>
<protein>
    <submittedName>
        <fullName evidence="3">Type I secretion target repeat protein</fullName>
    </submittedName>
</protein>
<dbReference type="HOGENOM" id="CLU_494022_0_0_2"/>
<feature type="domain" description="DUF7507" evidence="2">
    <location>
        <begin position="201"/>
        <end position="296"/>
    </location>
</feature>
<name>A0A0E3X0S6_METMT</name>
<dbReference type="AlphaFoldDB" id="A0A0E3X0S6"/>
<accession>A0A0E3X0S6</accession>
<dbReference type="STRING" id="1434104.MCMEM_1721"/>
<feature type="domain" description="DUF7507" evidence="2">
    <location>
        <begin position="314"/>
        <end position="408"/>
    </location>
</feature>
<organism evidence="3 4">
    <name type="scientific">Methanococcoides methylutens MM1</name>
    <dbReference type="NCBI Taxonomy" id="1434104"/>
    <lineage>
        <taxon>Archaea</taxon>
        <taxon>Methanobacteriati</taxon>
        <taxon>Methanobacteriota</taxon>
        <taxon>Stenosarchaea group</taxon>
        <taxon>Methanomicrobia</taxon>
        <taxon>Methanosarcinales</taxon>
        <taxon>Methanosarcinaceae</taxon>
        <taxon>Methanococcoides</taxon>
    </lineage>
</organism>
<dbReference type="Pfam" id="PF24346">
    <property type="entry name" value="DUF7507"/>
    <property type="match status" value="3"/>
</dbReference>
<evidence type="ECO:0000313" key="3">
    <source>
        <dbReference type="EMBL" id="AKB85774.1"/>
    </source>
</evidence>
<dbReference type="PATRIC" id="fig|1434104.5.peg.1868"/>
<evidence type="ECO:0000313" key="4">
    <source>
        <dbReference type="Proteomes" id="UP000033048"/>
    </source>
</evidence>
<dbReference type="KEGG" id="mmet:MCMEM_1721"/>
<reference evidence="3 4" key="1">
    <citation type="submission" date="2014-07" db="EMBL/GenBank/DDBJ databases">
        <title>Methanogenic archaea and the global carbon cycle.</title>
        <authorList>
            <person name="Henriksen J.R."/>
            <person name="Luke J."/>
            <person name="Reinhart S."/>
            <person name="Benedict M.N."/>
            <person name="Youngblut N.D."/>
            <person name="Metcalf M.E."/>
            <person name="Whitaker R.J."/>
            <person name="Metcalf W.W."/>
        </authorList>
    </citation>
    <scope>NUCLEOTIDE SEQUENCE [LARGE SCALE GENOMIC DNA]</scope>
    <source>
        <strain evidence="3 4">MM1</strain>
    </source>
</reference>
<evidence type="ECO:0000256" key="1">
    <source>
        <dbReference type="SAM" id="MobiDB-lite"/>
    </source>
</evidence>
<keyword evidence="4" id="KW-1185">Reference proteome</keyword>
<feature type="region of interest" description="Disordered" evidence="1">
    <location>
        <begin position="62"/>
        <end position="88"/>
    </location>
</feature>
<evidence type="ECO:0000259" key="2">
    <source>
        <dbReference type="Pfam" id="PF24346"/>
    </source>
</evidence>
<sequence>MHPIIKPLGILLMITLLMSGLTSISTNSPGLAPDPTDDRHESTYSEWEDAFVVSKDGGITMSSSGGDGVVGPTVTDPKEDSKSTDSAGLSIVKLTNGEDVSSPHDLEIPAGDSVTWSYNVTNIGDVALTEIVVNDDVEGYVGTIASLGIGESNNSLSLSNTSVVGIYQNNVTASTTHNDVEVNASDYSYYFGVSETSDSAGLSIVKLTNGEDVSSPHDLEIPAGDSVTWSYNVTNMGDVALTEIVVNDDVEGYVGTIASLGVGESNNSLSLSNISVVGVYQNNVTASTTHNDVEVNASDYSYYFGVSETSDSAGLSIVKLTNGEDVSSPHDLEIPAGDSVTWSYNVTNMGDVALTEIVVNDDVEGYVGTIASLGVGESNNSLSLSNISVVGVYQNNVTASTTHNDVEVNASDYSYYFGVNASIDIEKFTDGHDADEPIGPFLLLGYPVEWTYEVKNTGNVNLVIDVQDNDVNVTPLYMDGDDGDDVFEPGEVWVYNASGTVILGQHSNFGNVTGYNGTFIATDADSSHYFGINNPTFKDMAGGKGYWKNPDNWPEEVTEITIGNVTYLKDDAINYQNPVEDKPYILFGQLVPAKLNVMVGLPYYPYVIDGELVYFIEAADAWLEEYPLGSTGPEVDAAWAESGEELKDVLEMYNNGVLYSNG</sequence>
<dbReference type="EMBL" id="CP009518">
    <property type="protein sequence ID" value="AKB85774.1"/>
    <property type="molecule type" value="Genomic_DNA"/>
</dbReference>
<gene>
    <name evidence="3" type="ORF">MCMEM_1721</name>
</gene>
<dbReference type="InterPro" id="IPR055354">
    <property type="entry name" value="DUF7507"/>
</dbReference>
<dbReference type="Proteomes" id="UP000033048">
    <property type="component" value="Chromosome"/>
</dbReference>